<evidence type="ECO:0000259" key="2">
    <source>
        <dbReference type="Pfam" id="PF03781"/>
    </source>
</evidence>
<dbReference type="EMBL" id="BJCD01000063">
    <property type="protein sequence ID" value="GDZ95654.1"/>
    <property type="molecule type" value="Genomic_DNA"/>
</dbReference>
<feature type="compositionally biased region" description="Pro residues" evidence="1">
    <location>
        <begin position="325"/>
        <end position="338"/>
    </location>
</feature>
<accession>A0A4P5ZKJ4</accession>
<dbReference type="AlphaFoldDB" id="A0A4P5ZKJ4"/>
<sequence>MVNDIRQQLADHRFEAFAERFKPKPKTMDLLCHAAFPLALTPHLLYCLRENFVPDCDFIAVADILLSSLCVSVGRELYAIDGKVRDLLLRSLQANFGERRLNRLADYMTGYIQQQISLPNNSRIAWQLGPEPHWTALAYTRPGEALEQIKIAIQQALKKADAQERVRLASLVESYGDLLQEAGFAPILTLAQQLEAEPSEELPLSVFSFETVTVNNWGKIINQETKQAQYFTEDLGDGVTLDMVYIPGGTFLMGSLEGKGDKDEYPQHQVTVPPFFMAKYPITQAQWKAVAKGPKIQRDLDLDCSRFKDTPPTPPYQGGALGVSPQPPLTSKPPPTPPYKGGASETSGSPPYQGGARGGSNRPPLETGASETSSSPPYQGGARGGSHRPVENVQWYDAVEFCARLLQRTGRPYRLPSEAQWEYACRAGTTTPFYFGETLTSDLANYDGNHTYANEPKGKYREETTPVGQFPPNAFGLYDLHGNVWEWCADPWHENYQGAPTQGEVWDEQNDNDNRYQIYNVENLVNLLTDEQRRCVRGGSWINDPVICRSAYRLTAHPDVFYFNDGFRVCWVVGASLVSVQDS</sequence>
<dbReference type="GO" id="GO:0120147">
    <property type="term" value="F:formylglycine-generating oxidase activity"/>
    <property type="evidence" value="ECO:0007669"/>
    <property type="project" value="TreeGrafter"/>
</dbReference>
<protein>
    <recommendedName>
        <fullName evidence="2">Sulfatase-modifying factor enzyme-like domain-containing protein</fullName>
    </recommendedName>
</protein>
<feature type="domain" description="Sulfatase-modifying factor enzyme-like" evidence="2">
    <location>
        <begin position="242"/>
        <end position="570"/>
    </location>
</feature>
<name>A0A4P5ZKJ4_PLAAG</name>
<dbReference type="Pfam" id="PF03781">
    <property type="entry name" value="FGE-sulfatase"/>
    <property type="match status" value="1"/>
</dbReference>
<dbReference type="InterPro" id="IPR042095">
    <property type="entry name" value="SUMF_sf"/>
</dbReference>
<organism evidence="3 4">
    <name type="scientific">Planktothrix agardhii CCAP 1459/11A</name>
    <dbReference type="NCBI Taxonomy" id="282420"/>
    <lineage>
        <taxon>Bacteria</taxon>
        <taxon>Bacillati</taxon>
        <taxon>Cyanobacteriota</taxon>
        <taxon>Cyanophyceae</taxon>
        <taxon>Oscillatoriophycideae</taxon>
        <taxon>Oscillatoriales</taxon>
        <taxon>Microcoleaceae</taxon>
        <taxon>Planktothrix</taxon>
    </lineage>
</organism>
<evidence type="ECO:0000256" key="1">
    <source>
        <dbReference type="SAM" id="MobiDB-lite"/>
    </source>
</evidence>
<evidence type="ECO:0000313" key="4">
    <source>
        <dbReference type="Proteomes" id="UP000299794"/>
    </source>
</evidence>
<dbReference type="Proteomes" id="UP000299794">
    <property type="component" value="Unassembled WGS sequence"/>
</dbReference>
<feature type="region of interest" description="Disordered" evidence="1">
    <location>
        <begin position="304"/>
        <end position="389"/>
    </location>
</feature>
<dbReference type="RefSeq" id="WP_201799678.1">
    <property type="nucleotide sequence ID" value="NZ_BJCD01000063.1"/>
</dbReference>
<comment type="caution">
    <text evidence="3">The sequence shown here is derived from an EMBL/GenBank/DDBJ whole genome shotgun (WGS) entry which is preliminary data.</text>
</comment>
<dbReference type="Gene3D" id="3.90.1580.10">
    <property type="entry name" value="paralog of FGE (formylglycine-generating enzyme)"/>
    <property type="match status" value="1"/>
</dbReference>
<dbReference type="PANTHER" id="PTHR23150:SF19">
    <property type="entry name" value="FORMYLGLYCINE-GENERATING ENZYME"/>
    <property type="match status" value="1"/>
</dbReference>
<reference evidence="4" key="1">
    <citation type="submission" date="2019-02" db="EMBL/GenBank/DDBJ databases">
        <title>Draft genome sequence of Planktothrix agardhii NIES-905.</title>
        <authorList>
            <person name="Yamaguchi H."/>
            <person name="Suzuki S."/>
            <person name="Kawachi M."/>
        </authorList>
    </citation>
    <scope>NUCLEOTIDE SEQUENCE [LARGE SCALE GENOMIC DNA]</scope>
    <source>
        <strain evidence="4">CCAP 1459/11A</strain>
    </source>
</reference>
<dbReference type="SUPFAM" id="SSF56436">
    <property type="entry name" value="C-type lectin-like"/>
    <property type="match status" value="1"/>
</dbReference>
<dbReference type="PANTHER" id="PTHR23150">
    <property type="entry name" value="SULFATASE MODIFYING FACTOR 1, 2"/>
    <property type="match status" value="1"/>
</dbReference>
<dbReference type="InterPro" id="IPR051043">
    <property type="entry name" value="Sulfatase_Mod_Factor_Kinase"/>
</dbReference>
<gene>
    <name evidence="3" type="ORF">PA905_40840</name>
</gene>
<dbReference type="InterPro" id="IPR005532">
    <property type="entry name" value="SUMF_dom"/>
</dbReference>
<proteinExistence type="predicted"/>
<dbReference type="InterPro" id="IPR016187">
    <property type="entry name" value="CTDL_fold"/>
</dbReference>
<evidence type="ECO:0000313" key="3">
    <source>
        <dbReference type="EMBL" id="GDZ95654.1"/>
    </source>
</evidence>